<dbReference type="Proteomes" id="UP000836788">
    <property type="component" value="Chromosome 15"/>
</dbReference>
<dbReference type="AlphaFoldDB" id="A0A8J9T127"/>
<sequence>MMSSDPSALKPSKRARTQRSISSTLSADPKSRADISSRTQEMNQRAKDGAPLSETELRDVINSVQNVYPSETDMSWEDLRTVLKDVAHLSHKDWAVTGNNAKRLGEKLLQDGVSKSSRQLLERILTEGKWDEGAKYATERPDSVQPWAVLVTGVNGIRKTTSIYQTWFPNLLGEALVAPDGAKTDFSNQVLPVGSNSFFRQLDHMIATLCNEDFGLLYSMTSELLDEQMLKDPPRDVIKKYSDLKAAIFNRYRTLAELLGALLLTEAQLVKSNCMMETSGRDVAMFNYVDHFFPKGYSKLALHFTVNDLSQAKESVDQRMVREIQTGINAVKKESVFDIINANAGGPYGSEVLEGIQRDSDKVWNTVLDGSAGVGKDWYKATIRINAKANEPWTAQAVKPDGSLGAEFVFEKSPSF</sequence>
<evidence type="ECO:0000256" key="1">
    <source>
        <dbReference type="SAM" id="MobiDB-lite"/>
    </source>
</evidence>
<gene>
    <name evidence="2" type="ORF">PTTT1_LOCUS17004</name>
</gene>
<reference evidence="2" key="1">
    <citation type="submission" date="2022-02" db="EMBL/GenBank/DDBJ databases">
        <authorList>
            <person name="Giguere J D."/>
        </authorList>
    </citation>
    <scope>NUCLEOTIDE SEQUENCE</scope>
    <source>
        <strain evidence="2">CCAP 1055/1</strain>
    </source>
</reference>
<protein>
    <submittedName>
        <fullName evidence="2">Uncharacterized protein</fullName>
    </submittedName>
</protein>
<proteinExistence type="predicted"/>
<accession>A0A8J9T127</accession>
<evidence type="ECO:0000313" key="2">
    <source>
        <dbReference type="EMBL" id="CAG9281606.1"/>
    </source>
</evidence>
<organism evidence="2">
    <name type="scientific">Phaeodactylum tricornutum</name>
    <name type="common">Diatom</name>
    <dbReference type="NCBI Taxonomy" id="2850"/>
    <lineage>
        <taxon>Eukaryota</taxon>
        <taxon>Sar</taxon>
        <taxon>Stramenopiles</taxon>
        <taxon>Ochrophyta</taxon>
        <taxon>Bacillariophyta</taxon>
        <taxon>Bacillariophyceae</taxon>
        <taxon>Bacillariophycidae</taxon>
        <taxon>Naviculales</taxon>
        <taxon>Phaeodactylaceae</taxon>
        <taxon>Phaeodactylum</taxon>
    </lineage>
</organism>
<dbReference type="EMBL" id="OU594956">
    <property type="protein sequence ID" value="CAG9281606.1"/>
    <property type="molecule type" value="Genomic_DNA"/>
</dbReference>
<name>A0A8J9T127_PHATR</name>
<feature type="region of interest" description="Disordered" evidence="1">
    <location>
        <begin position="1"/>
        <end position="55"/>
    </location>
</feature>